<dbReference type="Proteomes" id="UP000673552">
    <property type="component" value="Unassembled WGS sequence"/>
</dbReference>
<dbReference type="AlphaFoldDB" id="A0A836GCI2"/>
<feature type="region of interest" description="Disordered" evidence="1">
    <location>
        <begin position="970"/>
        <end position="999"/>
    </location>
</feature>
<feature type="region of interest" description="Disordered" evidence="1">
    <location>
        <begin position="891"/>
        <end position="911"/>
    </location>
</feature>
<gene>
    <name evidence="2" type="ORF">LSCM1_03810</name>
</gene>
<feature type="region of interest" description="Disordered" evidence="1">
    <location>
        <begin position="1125"/>
        <end position="1148"/>
    </location>
</feature>
<feature type="region of interest" description="Disordered" evidence="1">
    <location>
        <begin position="320"/>
        <end position="355"/>
    </location>
</feature>
<feature type="compositionally biased region" description="Low complexity" evidence="1">
    <location>
        <begin position="320"/>
        <end position="334"/>
    </location>
</feature>
<reference evidence="3" key="2">
    <citation type="journal article" date="2021" name="Sci. Data">
        <title>Chromosome-scale genome sequencing, assembly and annotation of six genomes from subfamily Leishmaniinae.</title>
        <authorList>
            <person name="Almutairi H."/>
            <person name="Urbaniak M.D."/>
            <person name="Bates M.D."/>
            <person name="Jariyapan N."/>
            <person name="Kwakye-Nuako G."/>
            <person name="Thomaz Soccol V."/>
            <person name="Al-Salem W.S."/>
            <person name="Dillon R.J."/>
            <person name="Bates P.A."/>
            <person name="Gatherer D."/>
        </authorList>
    </citation>
    <scope>NUCLEOTIDE SEQUENCE [LARGE SCALE GENOMIC DNA]</scope>
</reference>
<feature type="compositionally biased region" description="Low complexity" evidence="1">
    <location>
        <begin position="710"/>
        <end position="722"/>
    </location>
</feature>
<protein>
    <submittedName>
        <fullName evidence="2">Uncharacterized protein</fullName>
    </submittedName>
</protein>
<dbReference type="OrthoDB" id="262000at2759"/>
<feature type="compositionally biased region" description="Polar residues" evidence="1">
    <location>
        <begin position="340"/>
        <end position="355"/>
    </location>
</feature>
<feature type="region of interest" description="Disordered" evidence="1">
    <location>
        <begin position="45"/>
        <end position="66"/>
    </location>
</feature>
<accession>A0A836GCI2</accession>
<reference evidence="3" key="1">
    <citation type="journal article" date="2021" name="Microbiol. Resour. Announc.">
        <title>LGAAP: Leishmaniinae Genome Assembly and Annotation Pipeline.</title>
        <authorList>
            <person name="Almutairi H."/>
            <person name="Urbaniak M.D."/>
            <person name="Bates M.D."/>
            <person name="Jariyapan N."/>
            <person name="Kwakye-Nuako G."/>
            <person name="Thomaz-Soccol V."/>
            <person name="Al-Salem W.S."/>
            <person name="Dillon R.J."/>
            <person name="Bates P.A."/>
            <person name="Gatherer D."/>
        </authorList>
    </citation>
    <scope>NUCLEOTIDE SEQUENCE [LARGE SCALE GENOMIC DNA]</scope>
</reference>
<feature type="compositionally biased region" description="Low complexity" evidence="1">
    <location>
        <begin position="987"/>
        <end position="999"/>
    </location>
</feature>
<feature type="region of interest" description="Disordered" evidence="1">
    <location>
        <begin position="784"/>
        <end position="803"/>
    </location>
</feature>
<sequence length="1167" mass="124188">MQLMQSLSKRKRQVRFSRLTPSTELPSFDVLEWIPGSGVPLAGRHAKHAASAHRPDDRRSMCSNEGPTHLSDHNAFDASLGSWRCLRTLSLRGDILTLEDAESVDMGTARQHEFTWQQGPGGLPPGGAPSDCTDARVGLCLAPVSASEGATDMGAEMALRDALLGNLPNEGSPHGLQRRKQEIPLQEICSIRRHCFEKPLPVLFDARGQLVSEGSDDDTAACGDRATRRISQRRHCRGDTMEMKPNLQWRYELWGPVGVIFTLQGGRRMFLAFASAQHVEQIERLLMRFTTGAALNCPQQHCGFSQPSLTDASAAASKVPSASAGSSVPSTASVHGPLSSRLTPTVVQGSPSQCRSPARKASWGAYVRATSATRFSSRANTASPMVCAFASDALVTSTPLEPHQQTALWASERLPTRPFAAVTAPQTVWAASPAGARRDSGKPPGSGYLYCRLWGEASQYRRYYFKPCTAAGMSHVVHLSRHRLRLWQRLQRFFGSGKRSVSLDLRLISVSPSAVHENVLCLTCPVVSSAESRSLESPGRGVALAGRVTESVAPRGARRRELELPTACRVHLEALARSPEERTMWLAWFRSRGVTVQPPVDGAQVGDEAGGERALEISATLEPFRSAKPLPTSPVSGPGQETVHSNPVDLSVEVVVTPLCSEPSPSLKPLAISSPYLPLKEQLEGRRVETPVTLKMAAVPGRSSPWALNPSKGSPSLSKPLSTAGKGVGKEPHMAWSPAVASGQDDREEEEELTVVVDDDASVSSTQRSEAVELHSPLLMVRSDPSKPARAETPPCHTQASPLLTEAARRQGSRGGGAAEAPNLFASAEEVLTIDHAVARTGRTLAAPIAAPMYLEDTTSSRASGLERSNEMQSPVMTVNSPQAFSHSAMAPTSWGGIRGHGPSQEGKAPLATGEAPLCRTAVAQQAIGMPLPETEGKSSEPDALEATTDGDVASAALKASRTAVRLACASTAPKVDRSSSSNSIGTPPRTAEPETAAAQSVALEPLVAVPSQQIWPAPGIKVCPPLGTPPKRMQGMTGSRVCGGDPASGVHYEVHAIREASALSSPASSSPEKPDKVDGGTDDAQFSDASLSLSVRDSGLLTSWRSAVDPRLMQFLEPYVDETGGDQASNRCDSGHRVGDSPMEAASTPFDLHVVPSRDYHDVCAT</sequence>
<evidence type="ECO:0000313" key="3">
    <source>
        <dbReference type="Proteomes" id="UP000673552"/>
    </source>
</evidence>
<dbReference type="EMBL" id="JAFEUZ010000030">
    <property type="protein sequence ID" value="KAG5472411.1"/>
    <property type="molecule type" value="Genomic_DNA"/>
</dbReference>
<evidence type="ECO:0000313" key="2">
    <source>
        <dbReference type="EMBL" id="KAG5472411.1"/>
    </source>
</evidence>
<dbReference type="RefSeq" id="XP_067176711.1">
    <property type="nucleotide sequence ID" value="XM_067321343.1"/>
</dbReference>
<proteinExistence type="predicted"/>
<feature type="compositionally biased region" description="Low complexity" evidence="1">
    <location>
        <begin position="1062"/>
        <end position="1072"/>
    </location>
</feature>
<name>A0A836GCI2_9TRYP</name>
<keyword evidence="3" id="KW-1185">Reference proteome</keyword>
<comment type="caution">
    <text evidence="2">The sequence shown here is derived from an EMBL/GenBank/DDBJ whole genome shotgun (WGS) entry which is preliminary data.</text>
</comment>
<evidence type="ECO:0000256" key="1">
    <source>
        <dbReference type="SAM" id="MobiDB-lite"/>
    </source>
</evidence>
<feature type="region of interest" description="Disordered" evidence="1">
    <location>
        <begin position="625"/>
        <end position="645"/>
    </location>
</feature>
<organism evidence="2 3">
    <name type="scientific">Leishmania martiniquensis</name>
    <dbReference type="NCBI Taxonomy" id="1580590"/>
    <lineage>
        <taxon>Eukaryota</taxon>
        <taxon>Discoba</taxon>
        <taxon>Euglenozoa</taxon>
        <taxon>Kinetoplastea</taxon>
        <taxon>Metakinetoplastina</taxon>
        <taxon>Trypanosomatida</taxon>
        <taxon>Trypanosomatidae</taxon>
        <taxon>Leishmaniinae</taxon>
        <taxon>Leishmania</taxon>
    </lineage>
</organism>
<feature type="region of interest" description="Disordered" evidence="1">
    <location>
        <begin position="702"/>
        <end position="734"/>
    </location>
</feature>
<dbReference type="KEGG" id="lmat:92513855"/>
<feature type="region of interest" description="Disordered" evidence="1">
    <location>
        <begin position="1062"/>
        <end position="1085"/>
    </location>
</feature>
<dbReference type="GeneID" id="92513855"/>